<sequence>MAQQVYEMTLNDFIEIAASKSHTPGGGNVSAVVATLGASMVAMVGNLTLANKKYEEHKDQAQGCVDRVMGMIAKLKDLTVKDMEAFDAYMGVFKMPKDTDEEKAARKQAMEDAAKQATLVPLEICKTCLDIVDEADALSKYGNLMAISDVGVGAMVAEAALRSCMLSVDINVPSIKDQDFVRDVLAEKARLFTQAEKLRTLAMARVIEKMGG</sequence>
<organism evidence="2 3">
    <name type="scientific">Desulfoferula mesophila</name>
    <dbReference type="NCBI Taxonomy" id="3058419"/>
    <lineage>
        <taxon>Bacteria</taxon>
        <taxon>Pseudomonadati</taxon>
        <taxon>Thermodesulfobacteriota</taxon>
        <taxon>Desulfarculia</taxon>
        <taxon>Desulfarculales</taxon>
        <taxon>Desulfarculaceae</taxon>
        <taxon>Desulfoferula</taxon>
    </lineage>
</organism>
<dbReference type="KEGG" id="dmp:FAK_27910"/>
<accession>A0AAU9EI89</accession>
<gene>
    <name evidence="2" type="ORF">FAK_27910</name>
</gene>
<dbReference type="Gene3D" id="1.20.120.680">
    <property type="entry name" value="Formiminotetrahydrofolate cyclodeaminase monomer, up-and-down helical bundle"/>
    <property type="match status" value="1"/>
</dbReference>
<evidence type="ECO:0000313" key="2">
    <source>
        <dbReference type="EMBL" id="BEQ15725.1"/>
    </source>
</evidence>
<feature type="domain" description="Cyclodeaminase/cyclohydrolase" evidence="1">
    <location>
        <begin position="9"/>
        <end position="188"/>
    </location>
</feature>
<dbReference type="Proteomes" id="UP001366166">
    <property type="component" value="Chromosome"/>
</dbReference>
<evidence type="ECO:0000313" key="3">
    <source>
        <dbReference type="Proteomes" id="UP001366166"/>
    </source>
</evidence>
<reference evidence="3" key="1">
    <citation type="journal article" date="2023" name="Arch. Microbiol.">
        <title>Desulfoferula mesophilus gen. nov. sp. nov., a mesophilic sulfate-reducing bacterium isolated from a brackish lake sediment.</title>
        <authorList>
            <person name="Watanabe T."/>
            <person name="Yabe T."/>
            <person name="Tsuji J.M."/>
            <person name="Fukui M."/>
        </authorList>
    </citation>
    <scope>NUCLEOTIDE SEQUENCE [LARGE SCALE GENOMIC DNA]</scope>
    <source>
        <strain evidence="3">12FAK</strain>
    </source>
</reference>
<dbReference type="SUPFAM" id="SSF101262">
    <property type="entry name" value="Methenyltetrahydrofolate cyclohydrolase-like"/>
    <property type="match status" value="1"/>
</dbReference>
<dbReference type="InterPro" id="IPR007044">
    <property type="entry name" value="Cyclodeamin/CycHdrlase"/>
</dbReference>
<proteinExistence type="predicted"/>
<dbReference type="Pfam" id="PF04961">
    <property type="entry name" value="FTCD_C"/>
    <property type="match status" value="1"/>
</dbReference>
<evidence type="ECO:0000259" key="1">
    <source>
        <dbReference type="Pfam" id="PF04961"/>
    </source>
</evidence>
<dbReference type="EMBL" id="AP028679">
    <property type="protein sequence ID" value="BEQ15725.1"/>
    <property type="molecule type" value="Genomic_DNA"/>
</dbReference>
<keyword evidence="3" id="KW-1185">Reference proteome</keyword>
<dbReference type="InterPro" id="IPR036178">
    <property type="entry name" value="Formintransfe-cycloase-like_sf"/>
</dbReference>
<dbReference type="GO" id="GO:0003824">
    <property type="term" value="F:catalytic activity"/>
    <property type="evidence" value="ECO:0007669"/>
    <property type="project" value="InterPro"/>
</dbReference>
<dbReference type="AlphaFoldDB" id="A0AAU9EI89"/>
<protein>
    <submittedName>
        <fullName evidence="2">Methenyltetrahydrofolate cyclohydrolase</fullName>
    </submittedName>
</protein>
<dbReference type="RefSeq" id="WP_338600551.1">
    <property type="nucleotide sequence ID" value="NZ_AP028679.1"/>
</dbReference>
<name>A0AAU9EI89_9BACT</name>